<feature type="domain" description="N-acetyltransferase" evidence="1">
    <location>
        <begin position="16"/>
        <end position="163"/>
    </location>
</feature>
<dbReference type="InterPro" id="IPR016181">
    <property type="entry name" value="Acyl_CoA_acyltransferase"/>
</dbReference>
<evidence type="ECO:0000313" key="2">
    <source>
        <dbReference type="EMBL" id="CAD9190944.1"/>
    </source>
</evidence>
<sequence>MPADDARDVEQGSKWTRLQILADAEASPECRGLVQQAHEISSEAFDKAFSVNGLAGFRHLTLIVDTACFKTLGYCLYYMARNDGMHGKEWMLWIEQFAVLRECRGKGLGKQLMQWAIGKGRSSDCDAVRLTSVASAHGFYMSQGFGVEVCAGDRVCRVIKRLKQVRAAPFNATAPLPGAPNTLRPAGHIGTGARSGAVSGLDAVRLCPPLPAVSE</sequence>
<dbReference type="SUPFAM" id="SSF55729">
    <property type="entry name" value="Acyl-CoA N-acyltransferases (Nat)"/>
    <property type="match status" value="1"/>
</dbReference>
<dbReference type="GO" id="GO:0016747">
    <property type="term" value="F:acyltransferase activity, transferring groups other than amino-acyl groups"/>
    <property type="evidence" value="ECO:0007669"/>
    <property type="project" value="InterPro"/>
</dbReference>
<dbReference type="CDD" id="cd04301">
    <property type="entry name" value="NAT_SF"/>
    <property type="match status" value="1"/>
</dbReference>
<gene>
    <name evidence="2" type="ORF">ACAT0790_LOCUS67719</name>
</gene>
<reference evidence="2" key="1">
    <citation type="submission" date="2021-01" db="EMBL/GenBank/DDBJ databases">
        <authorList>
            <person name="Corre E."/>
            <person name="Pelletier E."/>
            <person name="Niang G."/>
            <person name="Scheremetjew M."/>
            <person name="Finn R."/>
            <person name="Kale V."/>
            <person name="Holt S."/>
            <person name="Cochrane G."/>
            <person name="Meng A."/>
            <person name="Brown T."/>
            <person name="Cohen L."/>
        </authorList>
    </citation>
    <scope>NUCLEOTIDE SEQUENCE</scope>
    <source>
        <strain evidence="2">OF101</strain>
    </source>
</reference>
<name>A0A7S1WWR4_ALECA</name>
<dbReference type="EMBL" id="HBGE01113629">
    <property type="protein sequence ID" value="CAD9190944.1"/>
    <property type="molecule type" value="Transcribed_RNA"/>
</dbReference>
<dbReference type="Pfam" id="PF00583">
    <property type="entry name" value="Acetyltransf_1"/>
    <property type="match status" value="1"/>
</dbReference>
<proteinExistence type="predicted"/>
<organism evidence="2">
    <name type="scientific">Alexandrium catenella</name>
    <name type="common">Red tide dinoflagellate</name>
    <name type="synonym">Gonyaulax catenella</name>
    <dbReference type="NCBI Taxonomy" id="2925"/>
    <lineage>
        <taxon>Eukaryota</taxon>
        <taxon>Sar</taxon>
        <taxon>Alveolata</taxon>
        <taxon>Dinophyceae</taxon>
        <taxon>Gonyaulacales</taxon>
        <taxon>Pyrocystaceae</taxon>
        <taxon>Alexandrium</taxon>
    </lineage>
</organism>
<protein>
    <recommendedName>
        <fullName evidence="1">N-acetyltransferase domain-containing protein</fullName>
    </recommendedName>
</protein>
<dbReference type="InterPro" id="IPR000182">
    <property type="entry name" value="GNAT_dom"/>
</dbReference>
<evidence type="ECO:0000259" key="1">
    <source>
        <dbReference type="PROSITE" id="PS51186"/>
    </source>
</evidence>
<dbReference type="PROSITE" id="PS51186">
    <property type="entry name" value="GNAT"/>
    <property type="match status" value="1"/>
</dbReference>
<dbReference type="Gene3D" id="3.40.630.30">
    <property type="match status" value="1"/>
</dbReference>
<dbReference type="AlphaFoldDB" id="A0A7S1WWR4"/>
<accession>A0A7S1WWR4</accession>